<evidence type="ECO:0000313" key="1">
    <source>
        <dbReference type="EMBL" id="EGG23868.1"/>
    </source>
</evidence>
<dbReference type="KEGG" id="dfa:DFA_06006"/>
<gene>
    <name evidence="1" type="ORF">DFA_06006</name>
</gene>
<sequence length="27" mass="2969">MSKSSIQVCMTDQLCFAATRYGINSTL</sequence>
<protein>
    <submittedName>
        <fullName evidence="1">Uncharacterized protein</fullName>
    </submittedName>
</protein>
<dbReference type="EMBL" id="GL883007">
    <property type="protein sequence ID" value="EGG23868.1"/>
    <property type="molecule type" value="Genomic_DNA"/>
</dbReference>
<name>F4PJU4_CACFS</name>
<reference evidence="2" key="1">
    <citation type="journal article" date="2011" name="Genome Res.">
        <title>Phylogeny-wide analysis of social amoeba genomes highlights ancient origins for complex intercellular communication.</title>
        <authorList>
            <person name="Heidel A.J."/>
            <person name="Lawal H.M."/>
            <person name="Felder M."/>
            <person name="Schilde C."/>
            <person name="Helps N.R."/>
            <person name="Tunggal B."/>
            <person name="Rivero F."/>
            <person name="John U."/>
            <person name="Schleicher M."/>
            <person name="Eichinger L."/>
            <person name="Platzer M."/>
            <person name="Noegel A.A."/>
            <person name="Schaap P."/>
            <person name="Gloeckner G."/>
        </authorList>
    </citation>
    <scope>NUCLEOTIDE SEQUENCE [LARGE SCALE GENOMIC DNA]</scope>
    <source>
        <strain evidence="2">SH3</strain>
    </source>
</reference>
<keyword evidence="2" id="KW-1185">Reference proteome</keyword>
<dbReference type="AlphaFoldDB" id="F4PJU4"/>
<proteinExistence type="predicted"/>
<accession>F4PJU4</accession>
<evidence type="ECO:0000313" key="2">
    <source>
        <dbReference type="Proteomes" id="UP000007797"/>
    </source>
</evidence>
<organism evidence="1 2">
    <name type="scientific">Cavenderia fasciculata</name>
    <name type="common">Slime mold</name>
    <name type="synonym">Dictyostelium fasciculatum</name>
    <dbReference type="NCBI Taxonomy" id="261658"/>
    <lineage>
        <taxon>Eukaryota</taxon>
        <taxon>Amoebozoa</taxon>
        <taxon>Evosea</taxon>
        <taxon>Eumycetozoa</taxon>
        <taxon>Dictyostelia</taxon>
        <taxon>Acytosteliales</taxon>
        <taxon>Cavenderiaceae</taxon>
        <taxon>Cavenderia</taxon>
    </lineage>
</organism>
<dbReference type="Proteomes" id="UP000007797">
    <property type="component" value="Unassembled WGS sequence"/>
</dbReference>